<dbReference type="GO" id="GO:0005524">
    <property type="term" value="F:ATP binding"/>
    <property type="evidence" value="ECO:0007669"/>
    <property type="project" value="UniProtKB-UniRule"/>
</dbReference>
<feature type="binding site" evidence="7">
    <location>
        <position position="191"/>
    </location>
    <ligand>
        <name>Mg(2+)</name>
        <dbReference type="ChEBI" id="CHEBI:18420"/>
    </ligand>
</feature>
<dbReference type="EC" id="6.2.1.5" evidence="7"/>
<evidence type="ECO:0000256" key="5">
    <source>
        <dbReference type="ARBA" id="ARBA00022741"/>
    </source>
</evidence>
<dbReference type="Pfam" id="PF00549">
    <property type="entry name" value="Ligase_CoA"/>
    <property type="match status" value="1"/>
</dbReference>
<dbReference type="NCBIfam" id="NF001913">
    <property type="entry name" value="PRK00696.1"/>
    <property type="match status" value="1"/>
</dbReference>
<dbReference type="Gene3D" id="3.30.1490.20">
    <property type="entry name" value="ATP-grasp fold, A domain"/>
    <property type="match status" value="1"/>
</dbReference>
<comment type="catalytic activity">
    <reaction evidence="7">
        <text>GTP + succinate + CoA = succinyl-CoA + GDP + phosphate</text>
        <dbReference type="Rhea" id="RHEA:22120"/>
        <dbReference type="ChEBI" id="CHEBI:30031"/>
        <dbReference type="ChEBI" id="CHEBI:37565"/>
        <dbReference type="ChEBI" id="CHEBI:43474"/>
        <dbReference type="ChEBI" id="CHEBI:57287"/>
        <dbReference type="ChEBI" id="CHEBI:57292"/>
        <dbReference type="ChEBI" id="CHEBI:58189"/>
    </reaction>
</comment>
<evidence type="ECO:0000313" key="10">
    <source>
        <dbReference type="EMBL" id="HDL59976.1"/>
    </source>
</evidence>
<evidence type="ECO:0000256" key="1">
    <source>
        <dbReference type="ARBA" id="ARBA00009182"/>
    </source>
</evidence>
<name>A0A7V0LU43_UNCW3</name>
<protein>
    <recommendedName>
        <fullName evidence="7">Succinate--CoA ligase [ADP-forming] subunit beta</fullName>
        <ecNumber evidence="7">6.2.1.5</ecNumber>
    </recommendedName>
    <alternativeName>
        <fullName evidence="7">Succinyl-CoA synthetase subunit beta</fullName>
        <shortName evidence="7">SCS-beta</shortName>
    </alternativeName>
</protein>
<dbReference type="HAMAP" id="MF_00558">
    <property type="entry name" value="Succ_CoA_beta"/>
    <property type="match status" value="1"/>
</dbReference>
<evidence type="ECO:0000256" key="4">
    <source>
        <dbReference type="ARBA" id="ARBA00022723"/>
    </source>
</evidence>
<comment type="catalytic activity">
    <reaction evidence="7">
        <text>succinate + ATP + CoA = succinyl-CoA + ADP + phosphate</text>
        <dbReference type="Rhea" id="RHEA:17661"/>
        <dbReference type="ChEBI" id="CHEBI:30031"/>
        <dbReference type="ChEBI" id="CHEBI:30616"/>
        <dbReference type="ChEBI" id="CHEBI:43474"/>
        <dbReference type="ChEBI" id="CHEBI:57287"/>
        <dbReference type="ChEBI" id="CHEBI:57292"/>
        <dbReference type="ChEBI" id="CHEBI:456216"/>
        <dbReference type="EC" id="6.2.1.5"/>
    </reaction>
</comment>
<reference evidence="10" key="1">
    <citation type="journal article" date="2020" name="mSystems">
        <title>Genome- and Community-Level Interaction Insights into Carbon Utilization and Element Cycling Functions of Hydrothermarchaeota in Hydrothermal Sediment.</title>
        <authorList>
            <person name="Zhou Z."/>
            <person name="Liu Y."/>
            <person name="Xu W."/>
            <person name="Pan J."/>
            <person name="Luo Z.H."/>
            <person name="Li M."/>
        </authorList>
    </citation>
    <scope>NUCLEOTIDE SEQUENCE [LARGE SCALE GENOMIC DNA]</scope>
    <source>
        <strain evidence="10">HyVt-28</strain>
    </source>
</reference>
<feature type="binding site" evidence="7">
    <location>
        <begin position="52"/>
        <end position="54"/>
    </location>
    <ligand>
        <name>ATP</name>
        <dbReference type="ChEBI" id="CHEBI:30616"/>
    </ligand>
</feature>
<dbReference type="FunFam" id="3.30.470.20:FF:000002">
    <property type="entry name" value="Succinate--CoA ligase [ADP-forming] subunit beta"/>
    <property type="match status" value="1"/>
</dbReference>
<evidence type="ECO:0000259" key="9">
    <source>
        <dbReference type="PROSITE" id="PS50975"/>
    </source>
</evidence>
<dbReference type="InterPro" id="IPR005809">
    <property type="entry name" value="Succ_CoA_ligase-like_bsu"/>
</dbReference>
<comment type="similarity">
    <text evidence="1 7">Belongs to the succinate/malate CoA ligase beta subunit family.</text>
</comment>
<keyword evidence="2 7" id="KW-0816">Tricarboxylic acid cycle</keyword>
<dbReference type="InterPro" id="IPR013650">
    <property type="entry name" value="ATP-grasp_succ-CoA_synth-type"/>
</dbReference>
<dbReference type="GO" id="GO:0004775">
    <property type="term" value="F:succinate-CoA ligase (ADP-forming) activity"/>
    <property type="evidence" value="ECO:0007669"/>
    <property type="project" value="UniProtKB-UniRule"/>
</dbReference>
<dbReference type="EMBL" id="DRDR01000038">
    <property type="protein sequence ID" value="HDL59976.1"/>
    <property type="molecule type" value="Genomic_DNA"/>
</dbReference>
<keyword evidence="7 8" id="KW-0067">ATP-binding</keyword>
<evidence type="ECO:0000256" key="6">
    <source>
        <dbReference type="ARBA" id="ARBA00022842"/>
    </source>
</evidence>
<feature type="binding site" evidence="7">
    <location>
        <begin position="313"/>
        <end position="315"/>
    </location>
    <ligand>
        <name>substrate</name>
        <note>ligand shared with subunit alpha</note>
    </ligand>
</feature>
<gene>
    <name evidence="7" type="primary">sucC</name>
    <name evidence="10" type="ORF">ENH14_00810</name>
</gene>
<feature type="binding site" evidence="7">
    <location>
        <position position="45"/>
    </location>
    <ligand>
        <name>ATP</name>
        <dbReference type="ChEBI" id="CHEBI:30616"/>
    </ligand>
</feature>
<dbReference type="SUPFAM" id="SSF52210">
    <property type="entry name" value="Succinyl-CoA synthetase domains"/>
    <property type="match status" value="1"/>
</dbReference>
<keyword evidence="6 7" id="KW-0460">Magnesium</keyword>
<evidence type="ECO:0000256" key="7">
    <source>
        <dbReference type="HAMAP-Rule" id="MF_00558"/>
    </source>
</evidence>
<feature type="binding site" evidence="7">
    <location>
        <position position="94"/>
    </location>
    <ligand>
        <name>ATP</name>
        <dbReference type="ChEBI" id="CHEBI:30616"/>
    </ligand>
</feature>
<comment type="function">
    <text evidence="7">Succinyl-CoA synthetase functions in the citric acid cycle (TCA), coupling the hydrolysis of succinyl-CoA to the synthesis of either ATP or GTP and thus represents the only step of substrate-level phosphorylation in the TCA. The beta subunit provides nucleotide specificity of the enzyme and binds the substrate succinate, while the binding sites for coenzyme A and phosphate are found in the alpha subunit.</text>
</comment>
<feature type="binding site" evidence="7">
    <location>
        <position position="205"/>
    </location>
    <ligand>
        <name>Mg(2+)</name>
        <dbReference type="ChEBI" id="CHEBI:18420"/>
    </ligand>
</feature>
<dbReference type="GO" id="GO:0042709">
    <property type="term" value="C:succinate-CoA ligase complex"/>
    <property type="evidence" value="ECO:0007669"/>
    <property type="project" value="TreeGrafter"/>
</dbReference>
<dbReference type="InterPro" id="IPR016102">
    <property type="entry name" value="Succinyl-CoA_synth-like"/>
</dbReference>
<dbReference type="UniPathway" id="UPA00223">
    <property type="reaction ID" value="UER00999"/>
</dbReference>
<dbReference type="SUPFAM" id="SSF56059">
    <property type="entry name" value="Glutathione synthetase ATP-binding domain-like"/>
    <property type="match status" value="1"/>
</dbReference>
<feature type="domain" description="ATP-grasp" evidence="9">
    <location>
        <begin position="9"/>
        <end position="243"/>
    </location>
</feature>
<evidence type="ECO:0000256" key="2">
    <source>
        <dbReference type="ARBA" id="ARBA00022532"/>
    </source>
</evidence>
<keyword evidence="3 7" id="KW-0436">Ligase</keyword>
<dbReference type="InterPro" id="IPR013815">
    <property type="entry name" value="ATP_grasp_subdomain_1"/>
</dbReference>
<dbReference type="PIRSF" id="PIRSF001554">
    <property type="entry name" value="SucCS_beta"/>
    <property type="match status" value="1"/>
</dbReference>
<dbReference type="FunFam" id="3.40.50.261:FF:000001">
    <property type="entry name" value="Succinate--CoA ligase [ADP-forming] subunit beta"/>
    <property type="match status" value="1"/>
</dbReference>
<dbReference type="NCBIfam" id="TIGR01016">
    <property type="entry name" value="sucCoAbeta"/>
    <property type="match status" value="1"/>
</dbReference>
<sequence>MKLLEYSSKEVLKKYGIPVKRGKLVRSVDEALEVYKDLGPHVAVKAQVPVGGRGKAGGIRLAKSESELKEVTSSILGMEIKGIKVKKVLVEEAAEIEKEFYVGVVLDRNTRNNIIMVSAEGGVEIEEVAREKPEAILKISVDPGVSLPDFKARELAFGLGLVPDLAKKMAVFIKKLYELYINVDAQLAEINPLVVDKNGELWALDAKIIVDDNALFRHPDIEKLRDMDYENRDELEAKEKGLSFVKLEGNIGCCVNGAGLAMATMDIIKLYGGEPANFLDVGGSSNPDKIRNAMRLILKDPSVKAIYINIFGGITRCDDVAKGLIQAFSELEINVPVVIRLTGTNEDIARKMLNESGLPLHTAATMAEGAKKVTELATSQ</sequence>
<dbReference type="Gene3D" id="3.30.470.20">
    <property type="entry name" value="ATP-grasp fold, B domain"/>
    <property type="match status" value="1"/>
</dbReference>
<comment type="pathway">
    <text evidence="7">Carbohydrate metabolism; tricarboxylic acid cycle; succinate from succinyl-CoA (ligase route): step 1/1.</text>
</comment>
<accession>A0A7V0LU43</accession>
<evidence type="ECO:0000256" key="3">
    <source>
        <dbReference type="ARBA" id="ARBA00022598"/>
    </source>
</evidence>
<dbReference type="PROSITE" id="PS50975">
    <property type="entry name" value="ATP_GRASP"/>
    <property type="match status" value="1"/>
</dbReference>
<feature type="binding site" evidence="7">
    <location>
        <position position="91"/>
    </location>
    <ligand>
        <name>ATP</name>
        <dbReference type="ChEBI" id="CHEBI:30616"/>
    </ligand>
</feature>
<dbReference type="Proteomes" id="UP000886381">
    <property type="component" value="Unassembled WGS sequence"/>
</dbReference>
<dbReference type="GO" id="GO:0000287">
    <property type="term" value="F:magnesium ion binding"/>
    <property type="evidence" value="ECO:0007669"/>
    <property type="project" value="UniProtKB-UniRule"/>
</dbReference>
<proteinExistence type="inferred from homology"/>
<dbReference type="GO" id="GO:0006104">
    <property type="term" value="P:succinyl-CoA metabolic process"/>
    <property type="evidence" value="ECO:0007669"/>
    <property type="project" value="TreeGrafter"/>
</dbReference>
<comment type="caution">
    <text evidence="10">The sequence shown here is derived from an EMBL/GenBank/DDBJ whole genome shotgun (WGS) entry which is preliminary data.</text>
</comment>
<evidence type="ECO:0000256" key="8">
    <source>
        <dbReference type="PROSITE-ProRule" id="PRU00409"/>
    </source>
</evidence>
<dbReference type="PANTHER" id="PTHR11815">
    <property type="entry name" value="SUCCINYL-COA SYNTHETASE BETA CHAIN"/>
    <property type="match status" value="1"/>
</dbReference>
<organism evidence="10">
    <name type="scientific">candidate division WOR-3 bacterium</name>
    <dbReference type="NCBI Taxonomy" id="2052148"/>
    <lineage>
        <taxon>Bacteria</taxon>
        <taxon>Bacteria division WOR-3</taxon>
    </lineage>
</organism>
<dbReference type="InterPro" id="IPR011761">
    <property type="entry name" value="ATP-grasp"/>
</dbReference>
<dbReference type="PANTHER" id="PTHR11815:SF10">
    <property type="entry name" value="SUCCINATE--COA LIGASE [GDP-FORMING] SUBUNIT BETA, MITOCHONDRIAL"/>
    <property type="match status" value="1"/>
</dbReference>
<dbReference type="InterPro" id="IPR005811">
    <property type="entry name" value="SUCC_ACL_C"/>
</dbReference>
<feature type="binding site" evidence="7">
    <location>
        <position position="99"/>
    </location>
    <ligand>
        <name>ATP</name>
        <dbReference type="ChEBI" id="CHEBI:30616"/>
    </ligand>
</feature>
<dbReference type="AlphaFoldDB" id="A0A7V0LU43"/>
<keyword evidence="5 7" id="KW-0547">Nucleotide-binding</keyword>
<comment type="cofactor">
    <cofactor evidence="7">
        <name>Mg(2+)</name>
        <dbReference type="ChEBI" id="CHEBI:18420"/>
    </cofactor>
    <text evidence="7">Binds 1 Mg(2+) ion per subunit.</text>
</comment>
<dbReference type="Pfam" id="PF08442">
    <property type="entry name" value="ATP-grasp_2"/>
    <property type="match status" value="1"/>
</dbReference>
<feature type="binding site" evidence="7">
    <location>
        <position position="256"/>
    </location>
    <ligand>
        <name>substrate</name>
        <note>ligand shared with subunit alpha</note>
    </ligand>
</feature>
<comment type="subunit">
    <text evidence="7">Heterotetramer of two alpha and two beta subunits.</text>
</comment>
<dbReference type="Gene3D" id="3.40.50.261">
    <property type="entry name" value="Succinyl-CoA synthetase domains"/>
    <property type="match status" value="1"/>
</dbReference>
<keyword evidence="4 7" id="KW-0479">Metal-binding</keyword>
<dbReference type="GO" id="GO:0005829">
    <property type="term" value="C:cytosol"/>
    <property type="evidence" value="ECO:0007669"/>
    <property type="project" value="TreeGrafter"/>
</dbReference>
<dbReference type="GO" id="GO:0006099">
    <property type="term" value="P:tricarboxylic acid cycle"/>
    <property type="evidence" value="ECO:0007669"/>
    <property type="project" value="UniProtKB-UniRule"/>
</dbReference>